<keyword evidence="3" id="KW-1185">Reference proteome</keyword>
<protein>
    <submittedName>
        <fullName evidence="2">C4-dicarboxylate ABC transporter substrate-binding protein</fullName>
    </submittedName>
</protein>
<dbReference type="PANTHER" id="PTHR42941">
    <property type="entry name" value="SLL1037 PROTEIN"/>
    <property type="match status" value="1"/>
</dbReference>
<dbReference type="PANTHER" id="PTHR42941:SF1">
    <property type="entry name" value="SLL1037 PROTEIN"/>
    <property type="match status" value="1"/>
</dbReference>
<feature type="transmembrane region" description="Helical" evidence="1">
    <location>
        <begin position="21"/>
        <end position="49"/>
    </location>
</feature>
<dbReference type="RefSeq" id="WP_336600065.1">
    <property type="nucleotide sequence ID" value="NZ_JACFYJ010000044.1"/>
</dbReference>
<feature type="transmembrane region" description="Helical" evidence="1">
    <location>
        <begin position="365"/>
        <end position="389"/>
    </location>
</feature>
<keyword evidence="1" id="KW-1133">Transmembrane helix</keyword>
<reference evidence="2 3" key="1">
    <citation type="journal article" date="2022" name="Arch. Microbiol.">
        <title>Paraburkholderia bengalensis sp. nov. isolated from roots of Oryza sativa, IR64.</title>
        <authorList>
            <person name="Nag P."/>
            <person name="Mondal N."/>
            <person name="Sarkar J."/>
            <person name="Das S."/>
        </authorList>
    </citation>
    <scope>NUCLEOTIDE SEQUENCE [LARGE SCALE GENOMIC DNA]</scope>
    <source>
        <strain evidence="2 3">IR64_4_BI</strain>
    </source>
</reference>
<comment type="caution">
    <text evidence="2">The sequence shown here is derived from an EMBL/GenBank/DDBJ whole genome shotgun (WGS) entry which is preliminary data.</text>
</comment>
<gene>
    <name evidence="2" type="ORF">H3V53_23650</name>
</gene>
<evidence type="ECO:0000313" key="2">
    <source>
        <dbReference type="EMBL" id="MEI6000090.1"/>
    </source>
</evidence>
<dbReference type="Proteomes" id="UP001386437">
    <property type="component" value="Unassembled WGS sequence"/>
</dbReference>
<accession>A0ABU8IX41</accession>
<organism evidence="2 3">
    <name type="scientific">Paraburkholderia bengalensis</name>
    <dbReference type="NCBI Taxonomy" id="2747562"/>
    <lineage>
        <taxon>Bacteria</taxon>
        <taxon>Pseudomonadati</taxon>
        <taxon>Pseudomonadota</taxon>
        <taxon>Betaproteobacteria</taxon>
        <taxon>Burkholderiales</taxon>
        <taxon>Burkholderiaceae</taxon>
        <taxon>Paraburkholderia</taxon>
    </lineage>
</organism>
<sequence>MANHRSARRSVHRPGPRHLAYRVFVSWLDLGVSVGLMAVIAGVMIWLIIRVIQPAPPNTLTISAGPEYSGFWRDAQKYKEILARNGVTLHVLTSSGTLENLERLANPAVHVDLGFVQSGLTSVTSIASPDTRHARLMSLGSVSNWPLFVFYRGPELTRLSEFKGKRLAIGREGSGTRKLVLLLLKANGVEANGVEANSDTQLLPLVGEDAVNALLSDTVDAAFLTADSARPALMQKMIRTANIHLFNFTQAKAYMRTFPFLNQFEVPMGAFDLADNLPPEPTATIATTMELIARDTLHPALSELLVEAAGEVHGGASLLQSAGEFPAPVAHDFPLSPDAARYYKSGKSFIYRTMPFWLASLVDRLWVLVVPIVVLLIPVLHYVPPLYAWRVKSRFYRRYGELIALERSVIDDPSQEKYVEFTEKLNAIEKGLNKLQMPLAYADDFYALREHITYVRSQIAALRRAKGD</sequence>
<dbReference type="EMBL" id="JACFYJ010000044">
    <property type="protein sequence ID" value="MEI6000090.1"/>
    <property type="molecule type" value="Genomic_DNA"/>
</dbReference>
<name>A0ABU8IX41_9BURK</name>
<keyword evidence="1" id="KW-0812">Transmembrane</keyword>
<dbReference type="InterPro" id="IPR011852">
    <property type="entry name" value="TRAP_TAXI"/>
</dbReference>
<keyword evidence="1" id="KW-0472">Membrane</keyword>
<evidence type="ECO:0000256" key="1">
    <source>
        <dbReference type="SAM" id="Phobius"/>
    </source>
</evidence>
<proteinExistence type="predicted"/>
<evidence type="ECO:0000313" key="3">
    <source>
        <dbReference type="Proteomes" id="UP001386437"/>
    </source>
</evidence>
<dbReference type="Gene3D" id="3.40.190.10">
    <property type="entry name" value="Periplasmic binding protein-like II"/>
    <property type="match status" value="2"/>
</dbReference>
<dbReference type="Pfam" id="PF16868">
    <property type="entry name" value="NMT1_3"/>
    <property type="match status" value="1"/>
</dbReference>
<dbReference type="SUPFAM" id="SSF53850">
    <property type="entry name" value="Periplasmic binding protein-like II"/>
    <property type="match status" value="1"/>
</dbReference>